<feature type="transmembrane region" description="Helical" evidence="15">
    <location>
        <begin position="347"/>
        <end position="370"/>
    </location>
</feature>
<evidence type="ECO:0000256" key="7">
    <source>
        <dbReference type="ARBA" id="ARBA00022692"/>
    </source>
</evidence>
<dbReference type="AlphaFoldDB" id="A0AAE3DJR8"/>
<evidence type="ECO:0000256" key="3">
    <source>
        <dbReference type="ARBA" id="ARBA00012438"/>
    </source>
</evidence>
<reference evidence="17 18" key="1">
    <citation type="submission" date="2021-10" db="EMBL/GenBank/DDBJ databases">
        <title>Anaerobic single-cell dispensing facilitates the cultivation of human gut bacteria.</title>
        <authorList>
            <person name="Afrizal A."/>
        </authorList>
    </citation>
    <scope>NUCLEOTIDE SEQUENCE [LARGE SCALE GENOMIC DNA]</scope>
    <source>
        <strain evidence="17 18">CLA-AA-H244</strain>
    </source>
</reference>
<dbReference type="Gene3D" id="3.30.565.10">
    <property type="entry name" value="Histidine kinase-like ATPase, C-terminal domain"/>
    <property type="match status" value="1"/>
</dbReference>
<evidence type="ECO:0000313" key="18">
    <source>
        <dbReference type="Proteomes" id="UP001199355"/>
    </source>
</evidence>
<proteinExistence type="predicted"/>
<gene>
    <name evidence="17" type="ORF">LKD45_02090</name>
</gene>
<comment type="catalytic activity">
    <reaction evidence="1">
        <text>ATP + protein L-histidine = ADP + protein N-phospho-L-histidine.</text>
        <dbReference type="EC" id="2.7.13.3"/>
    </reaction>
</comment>
<dbReference type="PANTHER" id="PTHR45528:SF1">
    <property type="entry name" value="SENSOR HISTIDINE KINASE CPXA"/>
    <property type="match status" value="1"/>
</dbReference>
<dbReference type="PANTHER" id="PTHR45528">
    <property type="entry name" value="SENSOR HISTIDINE KINASE CPXA"/>
    <property type="match status" value="1"/>
</dbReference>
<dbReference type="InterPro" id="IPR005467">
    <property type="entry name" value="His_kinase_dom"/>
</dbReference>
<evidence type="ECO:0000256" key="12">
    <source>
        <dbReference type="ARBA" id="ARBA00023012"/>
    </source>
</evidence>
<evidence type="ECO:0000256" key="4">
    <source>
        <dbReference type="ARBA" id="ARBA00022475"/>
    </source>
</evidence>
<dbReference type="Pfam" id="PF00512">
    <property type="entry name" value="HisKA"/>
    <property type="match status" value="1"/>
</dbReference>
<evidence type="ECO:0000313" key="17">
    <source>
        <dbReference type="EMBL" id="MCC2166500.1"/>
    </source>
</evidence>
<dbReference type="InterPro" id="IPR036890">
    <property type="entry name" value="HATPase_C_sf"/>
</dbReference>
<keyword evidence="10" id="KW-0067">ATP-binding</keyword>
<evidence type="ECO:0000256" key="10">
    <source>
        <dbReference type="ARBA" id="ARBA00022840"/>
    </source>
</evidence>
<dbReference type="SUPFAM" id="SSF47384">
    <property type="entry name" value="Homodimeric domain of signal transducing histidine kinase"/>
    <property type="match status" value="1"/>
</dbReference>
<keyword evidence="18" id="KW-1185">Reference proteome</keyword>
<dbReference type="EC" id="2.7.13.3" evidence="3"/>
<dbReference type="InterPro" id="IPR003594">
    <property type="entry name" value="HATPase_dom"/>
</dbReference>
<dbReference type="InterPro" id="IPR050398">
    <property type="entry name" value="HssS/ArlS-like"/>
</dbReference>
<dbReference type="PROSITE" id="PS50109">
    <property type="entry name" value="HIS_KIN"/>
    <property type="match status" value="1"/>
</dbReference>
<keyword evidence="11 15" id="KW-1133">Transmembrane helix</keyword>
<keyword evidence="13 15" id="KW-0472">Membrane</keyword>
<evidence type="ECO:0000256" key="15">
    <source>
        <dbReference type="SAM" id="Phobius"/>
    </source>
</evidence>
<evidence type="ECO:0000256" key="2">
    <source>
        <dbReference type="ARBA" id="ARBA00004651"/>
    </source>
</evidence>
<dbReference type="CDD" id="cd00082">
    <property type="entry name" value="HisKA"/>
    <property type="match status" value="1"/>
</dbReference>
<evidence type="ECO:0000256" key="6">
    <source>
        <dbReference type="ARBA" id="ARBA00022679"/>
    </source>
</evidence>
<evidence type="ECO:0000256" key="5">
    <source>
        <dbReference type="ARBA" id="ARBA00022553"/>
    </source>
</evidence>
<dbReference type="Pfam" id="PF02518">
    <property type="entry name" value="HATPase_c"/>
    <property type="match status" value="1"/>
</dbReference>
<dbReference type="Proteomes" id="UP001199355">
    <property type="component" value="Unassembled WGS sequence"/>
</dbReference>
<dbReference type="GO" id="GO:0000155">
    <property type="term" value="F:phosphorelay sensor kinase activity"/>
    <property type="evidence" value="ECO:0007669"/>
    <property type="project" value="InterPro"/>
</dbReference>
<feature type="transmembrane region" description="Helical" evidence="15">
    <location>
        <begin position="462"/>
        <end position="495"/>
    </location>
</feature>
<evidence type="ECO:0000256" key="11">
    <source>
        <dbReference type="ARBA" id="ARBA00022989"/>
    </source>
</evidence>
<dbReference type="InterPro" id="IPR003661">
    <property type="entry name" value="HisK_dim/P_dom"/>
</dbReference>
<dbReference type="GO" id="GO:0005524">
    <property type="term" value="F:ATP binding"/>
    <property type="evidence" value="ECO:0007669"/>
    <property type="project" value="UniProtKB-KW"/>
</dbReference>
<evidence type="ECO:0000259" key="16">
    <source>
        <dbReference type="PROSITE" id="PS50109"/>
    </source>
</evidence>
<evidence type="ECO:0000256" key="9">
    <source>
        <dbReference type="ARBA" id="ARBA00022777"/>
    </source>
</evidence>
<evidence type="ECO:0000256" key="13">
    <source>
        <dbReference type="ARBA" id="ARBA00023136"/>
    </source>
</evidence>
<feature type="transmembrane region" description="Helical" evidence="15">
    <location>
        <begin position="307"/>
        <end position="326"/>
    </location>
</feature>
<name>A0AAE3DJR8_9FIRM</name>
<evidence type="ECO:0000256" key="8">
    <source>
        <dbReference type="ARBA" id="ARBA00022741"/>
    </source>
</evidence>
<dbReference type="InterPro" id="IPR036097">
    <property type="entry name" value="HisK_dim/P_sf"/>
</dbReference>
<keyword evidence="8" id="KW-0547">Nucleotide-binding</keyword>
<dbReference type="GO" id="GO:0005886">
    <property type="term" value="C:plasma membrane"/>
    <property type="evidence" value="ECO:0007669"/>
    <property type="project" value="UniProtKB-SubCell"/>
</dbReference>
<keyword evidence="9 17" id="KW-0418">Kinase</keyword>
<comment type="caution">
    <text evidence="17">The sequence shown here is derived from an EMBL/GenBank/DDBJ whole genome shotgun (WGS) entry which is preliminary data.</text>
</comment>
<feature type="domain" description="Histidine kinase" evidence="16">
    <location>
        <begin position="566"/>
        <end position="763"/>
    </location>
</feature>
<keyword evidence="7 15" id="KW-0812">Transmembrane</keyword>
<keyword evidence="12" id="KW-0902">Two-component regulatory system</keyword>
<keyword evidence="5" id="KW-0597">Phosphoprotein</keyword>
<feature type="transmembrane region" description="Helical" evidence="15">
    <location>
        <begin position="390"/>
        <end position="416"/>
    </location>
</feature>
<comment type="subcellular location">
    <subcellularLocation>
        <location evidence="2">Cell membrane</location>
        <topology evidence="2">Multi-pass membrane protein</topology>
    </subcellularLocation>
</comment>
<keyword evidence="6" id="KW-0808">Transferase</keyword>
<accession>A0AAE3DJR8</accession>
<sequence length="842" mass="95897">MVTKWKNSSPKAKSVTVMLVILLSLTLCLMAFLPFFQTRAASEFSTPLTEMSFIEQLYQSNYIQYKYLKEKTDQKNWSYSDLYLTIDYLGSRESGDPAFSASSATYQIADRISSDASSDTPVSDGDLEEALYNVFLSQIDEMKAGAEKLTQYVDYCAQDTASGTQIGNSSVSELTALLNGQTSTEHPSYIYYAVIEYDAAGHVSSCRAYFGDESDSLLKKLETAGREQYFQQFSDDSDSLLLDFDSDSGQTYRYRVSLSGPSNMRIIYAITQQQYQKILSSRDLFMSDTNYDSLQYQSYCAAGVPHVLIGFFAAAFLFGGFMVLLFEKRGYCIRSFSICQLPIEIAAVLLCLFFQGPYFLTHLICGVQQGQLFPNLTKHVLSPLHLSGTLYLFLAIVFFLCFFVAFLLGTIAAGCLRSKQEFREHSLIIRYWRRIMNAWNRFYQELVSFDIGTDAKKMISKLVIVNFIILFVITFFWVWGFVPLLIYSLIIYFLLKKYVYDIQTKYQNLLRATSSIARGDFDTAFSEDFGVFESYKKELLQIQTDFKKAVEEEVKSQRMKSELITNVSHDLKTPLTAIITYINLLKEPGLTPIQQQEYLDTLDKKALRLKVLIEDLFEISKATTNNVTLHYDNVDICNLLRQCYLEYEARMQEKNLTFKFQLPEEKVILRLDPQKTFRIFDNLYTNISKYAMPSTRVYVTVTDSASETQIAIRNISQMELTVSGEELTERFVRGDGSRNTEGSGLGLAIARSFTELQHGTMQILLDGDLFKAILTFRKPGAEPVDNRSEHLDTAHSANANLSGNLNCPDAADNPAEGIEPPPIYRPSRWRSDKNLRKHGQKK</sequence>
<feature type="region of interest" description="Disordered" evidence="14">
    <location>
        <begin position="799"/>
        <end position="842"/>
    </location>
</feature>
<dbReference type="Gene3D" id="1.10.287.130">
    <property type="match status" value="1"/>
</dbReference>
<organism evidence="17 18">
    <name type="scientific">Gallintestinimicrobium propionicum</name>
    <dbReference type="NCBI Taxonomy" id="2981770"/>
    <lineage>
        <taxon>Bacteria</taxon>
        <taxon>Bacillati</taxon>
        <taxon>Bacillota</taxon>
        <taxon>Clostridia</taxon>
        <taxon>Lachnospirales</taxon>
        <taxon>Lachnospiraceae</taxon>
        <taxon>Gallintestinimicrobium</taxon>
    </lineage>
</organism>
<dbReference type="SUPFAM" id="SSF55874">
    <property type="entry name" value="ATPase domain of HSP90 chaperone/DNA topoisomerase II/histidine kinase"/>
    <property type="match status" value="1"/>
</dbReference>
<evidence type="ECO:0000256" key="14">
    <source>
        <dbReference type="SAM" id="MobiDB-lite"/>
    </source>
</evidence>
<dbReference type="SMART" id="SM00388">
    <property type="entry name" value="HisKA"/>
    <property type="match status" value="1"/>
</dbReference>
<protein>
    <recommendedName>
        <fullName evidence="3">histidine kinase</fullName>
        <ecNumber evidence="3">2.7.13.3</ecNumber>
    </recommendedName>
</protein>
<evidence type="ECO:0000256" key="1">
    <source>
        <dbReference type="ARBA" id="ARBA00000085"/>
    </source>
</evidence>
<keyword evidence="4" id="KW-1003">Cell membrane</keyword>
<dbReference type="EMBL" id="JAJEQF010000002">
    <property type="protein sequence ID" value="MCC2166500.1"/>
    <property type="molecule type" value="Genomic_DNA"/>
</dbReference>
<dbReference type="SMART" id="SM00387">
    <property type="entry name" value="HATPase_c"/>
    <property type="match status" value="1"/>
</dbReference>